<keyword evidence="4" id="KW-1003">Cell membrane</keyword>
<dbReference type="Proteomes" id="UP000267029">
    <property type="component" value="Unassembled WGS sequence"/>
</dbReference>
<dbReference type="InterPro" id="IPR004878">
    <property type="entry name" value="Otopetrin"/>
</dbReference>
<feature type="transmembrane region" description="Helical" evidence="11">
    <location>
        <begin position="196"/>
        <end position="215"/>
    </location>
</feature>
<reference evidence="12 13" key="1">
    <citation type="submission" date="2018-10" db="EMBL/GenBank/DDBJ databases">
        <authorList>
            <consortium name="Pathogen Informatics"/>
        </authorList>
    </citation>
    <scope>NUCLEOTIDE SEQUENCE [LARGE SCALE GENOMIC DNA]</scope>
</reference>
<evidence type="ECO:0000256" key="9">
    <source>
        <dbReference type="ARBA" id="ARBA00023136"/>
    </source>
</evidence>
<evidence type="ECO:0000256" key="7">
    <source>
        <dbReference type="ARBA" id="ARBA00022989"/>
    </source>
</evidence>
<dbReference type="PANTHER" id="PTHR21522:SF32">
    <property type="entry name" value="OTOPETRIN-2"/>
    <property type="match status" value="1"/>
</dbReference>
<keyword evidence="5 11" id="KW-0812">Transmembrane</keyword>
<keyword evidence="9 11" id="KW-0472">Membrane</keyword>
<feature type="transmembrane region" description="Helical" evidence="11">
    <location>
        <begin position="155"/>
        <end position="175"/>
    </location>
</feature>
<evidence type="ECO:0000256" key="6">
    <source>
        <dbReference type="ARBA" id="ARBA00022781"/>
    </source>
</evidence>
<dbReference type="OrthoDB" id="6429739at2759"/>
<evidence type="ECO:0000313" key="12">
    <source>
        <dbReference type="EMBL" id="VDD77360.1"/>
    </source>
</evidence>
<evidence type="ECO:0000256" key="5">
    <source>
        <dbReference type="ARBA" id="ARBA00022692"/>
    </source>
</evidence>
<accession>A0A158QTM3</accession>
<dbReference type="GO" id="GO:0005886">
    <property type="term" value="C:plasma membrane"/>
    <property type="evidence" value="ECO:0007669"/>
    <property type="project" value="UniProtKB-SubCell"/>
</dbReference>
<feature type="transmembrane region" description="Helical" evidence="11">
    <location>
        <begin position="123"/>
        <end position="143"/>
    </location>
</feature>
<evidence type="ECO:0000256" key="8">
    <source>
        <dbReference type="ARBA" id="ARBA00023065"/>
    </source>
</evidence>
<comment type="subcellular location">
    <subcellularLocation>
        <location evidence="1">Cell membrane</location>
        <topology evidence="1">Multi-pass membrane protein</topology>
    </subcellularLocation>
</comment>
<gene>
    <name evidence="12" type="ORF">MCOS_LOCUS3363</name>
</gene>
<keyword evidence="10" id="KW-0407">Ion channel</keyword>
<evidence type="ECO:0000256" key="11">
    <source>
        <dbReference type="SAM" id="Phobius"/>
    </source>
</evidence>
<keyword evidence="6" id="KW-0375">Hydrogen ion transport</keyword>
<evidence type="ECO:0000256" key="2">
    <source>
        <dbReference type="ARBA" id="ARBA00006513"/>
    </source>
</evidence>
<proteinExistence type="inferred from homology"/>
<evidence type="ECO:0000256" key="10">
    <source>
        <dbReference type="ARBA" id="ARBA00023303"/>
    </source>
</evidence>
<dbReference type="EMBL" id="UXSR01000744">
    <property type="protein sequence ID" value="VDD77360.1"/>
    <property type="molecule type" value="Genomic_DNA"/>
</dbReference>
<dbReference type="AlphaFoldDB" id="A0A158QTM3"/>
<evidence type="ECO:0000256" key="3">
    <source>
        <dbReference type="ARBA" id="ARBA00022448"/>
    </source>
</evidence>
<evidence type="ECO:0000313" key="13">
    <source>
        <dbReference type="Proteomes" id="UP000267029"/>
    </source>
</evidence>
<evidence type="ECO:0008006" key="14">
    <source>
        <dbReference type="Google" id="ProtNLM"/>
    </source>
</evidence>
<dbReference type="Pfam" id="PF03189">
    <property type="entry name" value="Otopetrin"/>
    <property type="match status" value="1"/>
</dbReference>
<sequence>MFQRIGHVGHRNDRRKPGIIEKHGSRILPRKCILPIRDNPSECHRAHKGLFVGLLLFLATLVVLALFYIFMRSHNYSGAITLYQASYITLFSVGIVAASIALYQLRVLSLRELSEEDAFDDNLLLIGLLGMLFYDMFLLVPAVEAKGENSTAGSMFVGKAIIEMVQALLQVFLILEGSRRQAATVNHMARKPGRTIITFLLILNLAMWIFNTFGLKYAENHSIYRSYYTGIAWKIITHLSLPLIIFFRFHSTVCLADIWTNAYRMHSCASV</sequence>
<comment type="similarity">
    <text evidence="2">Belongs to the otopetrin family.</text>
</comment>
<keyword evidence="13" id="KW-1185">Reference proteome</keyword>
<name>A0A158QTM3_MESCO</name>
<feature type="transmembrane region" description="Helical" evidence="11">
    <location>
        <begin position="50"/>
        <end position="70"/>
    </location>
</feature>
<keyword evidence="7 11" id="KW-1133">Transmembrane helix</keyword>
<feature type="transmembrane region" description="Helical" evidence="11">
    <location>
        <begin position="82"/>
        <end position="103"/>
    </location>
</feature>
<keyword evidence="8" id="KW-0406">Ion transport</keyword>
<organism evidence="12 13">
    <name type="scientific">Mesocestoides corti</name>
    <name type="common">Flatworm</name>
    <dbReference type="NCBI Taxonomy" id="53468"/>
    <lineage>
        <taxon>Eukaryota</taxon>
        <taxon>Metazoa</taxon>
        <taxon>Spiralia</taxon>
        <taxon>Lophotrochozoa</taxon>
        <taxon>Platyhelminthes</taxon>
        <taxon>Cestoda</taxon>
        <taxon>Eucestoda</taxon>
        <taxon>Cyclophyllidea</taxon>
        <taxon>Mesocestoididae</taxon>
        <taxon>Mesocestoides</taxon>
    </lineage>
</organism>
<dbReference type="GO" id="GO:0015252">
    <property type="term" value="F:proton channel activity"/>
    <property type="evidence" value="ECO:0007669"/>
    <property type="project" value="InterPro"/>
</dbReference>
<protein>
    <recommendedName>
        <fullName evidence="14">Otopetrin</fullName>
    </recommendedName>
</protein>
<evidence type="ECO:0000256" key="1">
    <source>
        <dbReference type="ARBA" id="ARBA00004651"/>
    </source>
</evidence>
<dbReference type="PANTHER" id="PTHR21522">
    <property type="entry name" value="PROTON CHANNEL OTOP"/>
    <property type="match status" value="1"/>
</dbReference>
<feature type="transmembrane region" description="Helical" evidence="11">
    <location>
        <begin position="227"/>
        <end position="247"/>
    </location>
</feature>
<keyword evidence="3" id="KW-0813">Transport</keyword>
<evidence type="ECO:0000256" key="4">
    <source>
        <dbReference type="ARBA" id="ARBA00022475"/>
    </source>
</evidence>